<dbReference type="SMART" id="SM00368">
    <property type="entry name" value="LRR_RI"/>
    <property type="match status" value="4"/>
</dbReference>
<reference evidence="3" key="1">
    <citation type="journal article" date="2021" name="J Fungi (Basel)">
        <title>Virulence traits and population genomics of the black yeast Aureobasidium melanogenum.</title>
        <authorList>
            <person name="Cernosa A."/>
            <person name="Sun X."/>
            <person name="Gostincar C."/>
            <person name="Fang C."/>
            <person name="Gunde-Cimerman N."/>
            <person name="Song Z."/>
        </authorList>
    </citation>
    <scope>NUCLEOTIDE SEQUENCE</scope>
    <source>
        <strain evidence="3">EXF-8016</strain>
    </source>
</reference>
<dbReference type="EMBL" id="JAHFYH010000043">
    <property type="protein sequence ID" value="KAH0219292.1"/>
    <property type="molecule type" value="Genomic_DNA"/>
</dbReference>
<comment type="caution">
    <text evidence="3">The sequence shown here is derived from an EMBL/GenBank/DDBJ whole genome shotgun (WGS) entry which is preliminary data.</text>
</comment>
<protein>
    <submittedName>
        <fullName evidence="3">Leucine rich repeat protein</fullName>
    </submittedName>
</protein>
<feature type="domain" description="PH" evidence="2">
    <location>
        <begin position="146"/>
        <end position="286"/>
    </location>
</feature>
<organism evidence="3 4">
    <name type="scientific">Aureobasidium melanogenum</name>
    <name type="common">Aureobasidium pullulans var. melanogenum</name>
    <dbReference type="NCBI Taxonomy" id="46634"/>
    <lineage>
        <taxon>Eukaryota</taxon>
        <taxon>Fungi</taxon>
        <taxon>Dikarya</taxon>
        <taxon>Ascomycota</taxon>
        <taxon>Pezizomycotina</taxon>
        <taxon>Dothideomycetes</taxon>
        <taxon>Dothideomycetidae</taxon>
        <taxon>Dothideales</taxon>
        <taxon>Saccotheciaceae</taxon>
        <taxon>Aureobasidium</taxon>
    </lineage>
</organism>
<proteinExistence type="predicted"/>
<dbReference type="Pfam" id="PF25353">
    <property type="entry name" value="PH_2nd_LRR"/>
    <property type="match status" value="1"/>
</dbReference>
<dbReference type="SUPFAM" id="SSF52047">
    <property type="entry name" value="RNI-like"/>
    <property type="match status" value="1"/>
</dbReference>
<feature type="compositionally biased region" description="Basic and acidic residues" evidence="1">
    <location>
        <begin position="37"/>
        <end position="48"/>
    </location>
</feature>
<dbReference type="InterPro" id="IPR052394">
    <property type="entry name" value="LRR-containing"/>
</dbReference>
<evidence type="ECO:0000313" key="3">
    <source>
        <dbReference type="EMBL" id="KAH0219292.1"/>
    </source>
</evidence>
<feature type="compositionally biased region" description="Low complexity" evidence="1">
    <location>
        <begin position="92"/>
        <end position="103"/>
    </location>
</feature>
<feature type="region of interest" description="Disordered" evidence="1">
    <location>
        <begin position="188"/>
        <end position="225"/>
    </location>
</feature>
<gene>
    <name evidence="3" type="ORF">KCV03_g6060</name>
</gene>
<dbReference type="InterPro" id="IPR001849">
    <property type="entry name" value="PH_domain"/>
</dbReference>
<dbReference type="SMART" id="SM00233">
    <property type="entry name" value="PH"/>
    <property type="match status" value="1"/>
</dbReference>
<feature type="region of interest" description="Disordered" evidence="1">
    <location>
        <begin position="1251"/>
        <end position="1282"/>
    </location>
</feature>
<feature type="compositionally biased region" description="Low complexity" evidence="1">
    <location>
        <begin position="209"/>
        <end position="220"/>
    </location>
</feature>
<dbReference type="PANTHER" id="PTHR24114">
    <property type="entry name" value="LEUCINE RICH REPEAT FAMILY PROTEIN"/>
    <property type="match status" value="1"/>
</dbReference>
<dbReference type="OrthoDB" id="120976at2759"/>
<dbReference type="PROSITE" id="PS50003">
    <property type="entry name" value="PH_DOMAIN"/>
    <property type="match status" value="1"/>
</dbReference>
<feature type="compositionally biased region" description="Polar residues" evidence="1">
    <location>
        <begin position="1074"/>
        <end position="1092"/>
    </location>
</feature>
<name>A0A9P8GFZ5_AURME</name>
<evidence type="ECO:0000256" key="1">
    <source>
        <dbReference type="SAM" id="MobiDB-lite"/>
    </source>
</evidence>
<evidence type="ECO:0000313" key="4">
    <source>
        <dbReference type="Proteomes" id="UP000767238"/>
    </source>
</evidence>
<feature type="non-terminal residue" evidence="3">
    <location>
        <position position="1310"/>
    </location>
</feature>
<dbReference type="InterPro" id="IPR032675">
    <property type="entry name" value="LRR_dom_sf"/>
</dbReference>
<dbReference type="InterPro" id="IPR057334">
    <property type="entry name" value="PH_2nd_LRR"/>
</dbReference>
<accession>A0A9P8GFZ5</accession>
<feature type="region of interest" description="Disordered" evidence="1">
    <location>
        <begin position="1291"/>
        <end position="1310"/>
    </location>
</feature>
<sequence>MPRSSSREHAGRRRSIFGIPSFTQIHPTTTTTTTTRDSPDKLNKDSSKTLKKRRGPTLVTNLESSPELVHDEDPSPISAGTLPSPKPVTRPSLSVRSGGRPVSSVFGSLRSMRSMHEDDTPLTTTSSRTPSINWADFDTNNGRKGRVLHHGEVQTSSSMFRKKKEYLVLTDTHILRYKNQSKAAETIGSVAPPFGRSPTIRHSSTNSIGSSQDLQSLHSDSSGDKEGRVTLRHIVAVHRLDDGRPYFAIEVCYLDEEGSQASAMVMQFGESEDRDLWLRSIRQAANKARLQDVNPISVVNSKNAARAVERENDYDPANYAIYKVIQRQFSKSRSSTDDLSKIASTVCFLAIGIHKVHVIPLVKTTSRVSSPSLSASNVPTSYGILNMTAIRVSHSDDHFELTFRQPLKRPKTLYLASLASHDIALRLHHVENVLRPECVSRMFKFSVPQEIDDHLPPTVDSDTEDHCCFERTLTAYCIAYDVNPSNICYTIDYSCEDAPRFQLLPLADSRRQNYSAAELLAVMRALRYNESFNSLSFADVQLDVLNGLHDNYGSEHVCTRTKRGTPIRLTTEELTQSCLLIQEVRALAATNKKLRRMDFSRCVVAKPPDYTDDSESKVKDIGCGVVEALSPLCKHQITNVDWIALNGIHLSETDLDYLVGAASDKACHFRAIELSRCSLTDRTLSLILDSLRAQDNTLEALDISGNLARLAPAVFDGQISVFGFIRKLNLSFASRTSGAEPLFNAETLLTWRLEELRLTGTSLNENTIQALATYLKHPQSDTLRELYLDSAYMSGSDIATIMRATKRGSIEPRSLHLDISHNNITKDHDQLCKAISDGSTPTHITLRAIEYREESVFRHLINAVKTNESIRYLDISRTTLPSDANDETSRALESLFAENYTLEELDISGEDSRLETSRFGVGLNQALNGLRHNTGLHILRVQYQRLGLPGASMLAEVLKFNRTLRELHCEHNDIPLSAFTDMINALGKNTTLVYMPYMDESRLAALKQTETQVKQIRDEVPASTSPVKPVKPAISAPLSKPLPSSASSSALRKGLASMKRTVNRNTTPAPPSFPSLTPSPRHTASPLLSSRPFSASKTKVNNIASSPMSAPSASLTDQDIQAALRLVTESWDRQQYRLQQYLERNCCILHGVPTSMEIEEEAFERATSVGTLSQLIEKVKLDSTPTAEKELDFGDGYDLSEVSVVGSEDGMQPQAGLRLSLPPRLQLRHDVEEDEQPSVSFKQFLLGHHDISSPEGTVDGVSSSGAATEGEDSELSSPVLEMGKPALKGLAGLGINQGDLKTPTQKSFFD</sequence>
<dbReference type="PANTHER" id="PTHR24114:SF41">
    <property type="entry name" value="PH DOMAIN-CONTAINING PROTEIN"/>
    <property type="match status" value="1"/>
</dbReference>
<feature type="compositionally biased region" description="Low complexity" evidence="1">
    <location>
        <begin position="1032"/>
        <end position="1057"/>
    </location>
</feature>
<dbReference type="Gene3D" id="3.80.10.10">
    <property type="entry name" value="Ribonuclease Inhibitor"/>
    <property type="match status" value="1"/>
</dbReference>
<reference evidence="3" key="2">
    <citation type="submission" date="2021-08" db="EMBL/GenBank/DDBJ databases">
        <authorList>
            <person name="Gostincar C."/>
            <person name="Sun X."/>
            <person name="Song Z."/>
            <person name="Gunde-Cimerman N."/>
        </authorList>
    </citation>
    <scope>NUCLEOTIDE SEQUENCE</scope>
    <source>
        <strain evidence="3">EXF-8016</strain>
    </source>
</reference>
<dbReference type="Proteomes" id="UP000767238">
    <property type="component" value="Unassembled WGS sequence"/>
</dbReference>
<feature type="region of interest" description="Disordered" evidence="1">
    <location>
        <begin position="1016"/>
        <end position="1092"/>
    </location>
</feature>
<feature type="region of interest" description="Disordered" evidence="1">
    <location>
        <begin position="1"/>
        <end position="103"/>
    </location>
</feature>
<evidence type="ECO:0000259" key="2">
    <source>
        <dbReference type="PROSITE" id="PS50003"/>
    </source>
</evidence>